<sequence length="52" mass="5910">MILHTVIPLSPVIVLHSFSIWVRAYYTTAVCRCWNVPEQSARPTPNLSQKNA</sequence>
<protein>
    <submittedName>
        <fullName evidence="1">Uncharacterized protein</fullName>
    </submittedName>
</protein>
<reference evidence="2" key="1">
    <citation type="submission" date="2011-06" db="EMBL/GenBank/DDBJ databases">
        <title>Complete genome sequence of Paenibacillus mucilaginosus KNP414.</title>
        <authorList>
            <person name="Wang J."/>
            <person name="Hu S."/>
            <person name="Hu X."/>
            <person name="Zhang B."/>
            <person name="Dong D."/>
            <person name="Zhang S."/>
            <person name="Zhao K."/>
            <person name="Wu D."/>
        </authorList>
    </citation>
    <scope>NUCLEOTIDE SEQUENCE [LARGE SCALE GENOMIC DNA]</scope>
    <source>
        <strain evidence="2">KNP414</strain>
    </source>
</reference>
<gene>
    <name evidence="1" type="ordered locus">KNP414_00447</name>
</gene>
<proteinExistence type="predicted"/>
<dbReference type="KEGG" id="pms:KNP414_00447"/>
<organism evidence="1 2">
    <name type="scientific">Paenibacillus mucilaginosus (strain KNP414)</name>
    <dbReference type="NCBI Taxonomy" id="1036673"/>
    <lineage>
        <taxon>Bacteria</taxon>
        <taxon>Bacillati</taxon>
        <taxon>Bacillota</taxon>
        <taxon>Bacilli</taxon>
        <taxon>Bacillales</taxon>
        <taxon>Paenibacillaceae</taxon>
        <taxon>Paenibacillus</taxon>
    </lineage>
</organism>
<evidence type="ECO:0000313" key="2">
    <source>
        <dbReference type="Proteomes" id="UP000006620"/>
    </source>
</evidence>
<reference evidence="1 2" key="2">
    <citation type="journal article" date="2013" name="Genome Announc.">
        <title>Genome Sequence of Growth-Improving Paenibacillus mucilaginosus Strain KNP414.</title>
        <authorList>
            <person name="Lu J.J."/>
            <person name="Wang J.F."/>
            <person name="Hu X.F."/>
        </authorList>
    </citation>
    <scope>NUCLEOTIDE SEQUENCE [LARGE SCALE GENOMIC DNA]</scope>
    <source>
        <strain evidence="1 2">KNP414</strain>
    </source>
</reference>
<dbReference type="PATRIC" id="fig|1036673.3.peg.398"/>
<name>F8FPC2_PAEMK</name>
<accession>F8FPC2</accession>
<evidence type="ECO:0000313" key="1">
    <source>
        <dbReference type="EMBL" id="AEI39072.1"/>
    </source>
</evidence>
<dbReference type="HOGENOM" id="CLU_3082635_0_0_9"/>
<dbReference type="Proteomes" id="UP000006620">
    <property type="component" value="Chromosome"/>
</dbReference>
<dbReference type="EMBL" id="CP002869">
    <property type="protein sequence ID" value="AEI39072.1"/>
    <property type="molecule type" value="Genomic_DNA"/>
</dbReference>
<dbReference type="AlphaFoldDB" id="F8FPC2"/>